<feature type="region of interest" description="Disordered" evidence="1">
    <location>
        <begin position="122"/>
        <end position="203"/>
    </location>
</feature>
<dbReference type="AlphaFoldDB" id="A0A8S9MEE7"/>
<evidence type="ECO:0000313" key="3">
    <source>
        <dbReference type="Proteomes" id="UP000712281"/>
    </source>
</evidence>
<evidence type="ECO:0000256" key="1">
    <source>
        <dbReference type="SAM" id="MobiDB-lite"/>
    </source>
</evidence>
<dbReference type="EMBL" id="QGKW02000007">
    <property type="protein sequence ID" value="KAF2618410.1"/>
    <property type="molecule type" value="Genomic_DNA"/>
</dbReference>
<organism evidence="2 3">
    <name type="scientific">Brassica cretica</name>
    <name type="common">Mustard</name>
    <dbReference type="NCBI Taxonomy" id="69181"/>
    <lineage>
        <taxon>Eukaryota</taxon>
        <taxon>Viridiplantae</taxon>
        <taxon>Streptophyta</taxon>
        <taxon>Embryophyta</taxon>
        <taxon>Tracheophyta</taxon>
        <taxon>Spermatophyta</taxon>
        <taxon>Magnoliopsida</taxon>
        <taxon>eudicotyledons</taxon>
        <taxon>Gunneridae</taxon>
        <taxon>Pentapetalae</taxon>
        <taxon>rosids</taxon>
        <taxon>malvids</taxon>
        <taxon>Brassicales</taxon>
        <taxon>Brassicaceae</taxon>
        <taxon>Brassiceae</taxon>
        <taxon>Brassica</taxon>
    </lineage>
</organism>
<reference evidence="2" key="1">
    <citation type="submission" date="2019-12" db="EMBL/GenBank/DDBJ databases">
        <title>Genome sequencing and annotation of Brassica cretica.</title>
        <authorList>
            <person name="Studholme D.J."/>
            <person name="Sarris P.F."/>
        </authorList>
    </citation>
    <scope>NUCLEOTIDE SEQUENCE</scope>
    <source>
        <strain evidence="2">PFS-001/15</strain>
        <tissue evidence="2">Leaf</tissue>
    </source>
</reference>
<name>A0A8S9MEE7_BRACR</name>
<proteinExistence type="predicted"/>
<accession>A0A8S9MEE7</accession>
<protein>
    <submittedName>
        <fullName evidence="2">Uncharacterized protein</fullName>
    </submittedName>
</protein>
<evidence type="ECO:0000313" key="2">
    <source>
        <dbReference type="EMBL" id="KAF2618410.1"/>
    </source>
</evidence>
<feature type="compositionally biased region" description="Basic and acidic residues" evidence="1">
    <location>
        <begin position="152"/>
        <end position="164"/>
    </location>
</feature>
<sequence length="203" mass="23495">MANEKQIGLVYLHGDLELQIIEARYLPNMDLHFERIRRVLNTLNLFDKHCSSPKGSHRRTRNKYGAYTRARFVDSRASSPLDFRLLLADKANDRKSSARRLGSAARHLGPIVEKAHLGEAQIEEEQPRNRRRVQVILARPSSSSDEEEDNDVRDSHEHSNKRPSENGVPEESSDLRNKLRRKSHKTDRMHNSKDDLRSIIEES</sequence>
<feature type="compositionally biased region" description="Basic and acidic residues" evidence="1">
    <location>
        <begin position="186"/>
        <end position="203"/>
    </location>
</feature>
<dbReference type="Proteomes" id="UP000712281">
    <property type="component" value="Unassembled WGS sequence"/>
</dbReference>
<gene>
    <name evidence="2" type="ORF">F2Q68_00039182</name>
</gene>
<comment type="caution">
    <text evidence="2">The sequence shown here is derived from an EMBL/GenBank/DDBJ whole genome shotgun (WGS) entry which is preliminary data.</text>
</comment>